<dbReference type="Pfam" id="PF00034">
    <property type="entry name" value="Cytochrom_C"/>
    <property type="match status" value="1"/>
</dbReference>
<feature type="binding site" description="covalent" evidence="6">
    <location>
        <position position="116"/>
    </location>
    <ligand>
        <name>heme c</name>
        <dbReference type="ChEBI" id="CHEBI:61717"/>
    </ligand>
</feature>
<dbReference type="Proteomes" id="UP000198555">
    <property type="component" value="Unassembled WGS sequence"/>
</dbReference>
<feature type="binding site" description="covalent" evidence="6">
    <location>
        <position position="67"/>
    </location>
    <ligand>
        <name>heme c</name>
        <dbReference type="ChEBI" id="CHEBI:61717"/>
    </ligand>
</feature>
<dbReference type="GO" id="GO:0009055">
    <property type="term" value="F:electron transfer activity"/>
    <property type="evidence" value="ECO:0007669"/>
    <property type="project" value="InterPro"/>
</dbReference>
<dbReference type="InterPro" id="IPR002324">
    <property type="entry name" value="Cyt_c_ID"/>
</dbReference>
<accession>A0A1H6J3F0</accession>
<dbReference type="GO" id="GO:0020037">
    <property type="term" value="F:heme binding"/>
    <property type="evidence" value="ECO:0007669"/>
    <property type="project" value="InterPro"/>
</dbReference>
<evidence type="ECO:0000313" key="8">
    <source>
        <dbReference type="EMBL" id="SEH55165.1"/>
    </source>
</evidence>
<protein>
    <submittedName>
        <fullName evidence="8">Cytochrome c</fullName>
    </submittedName>
</protein>
<sequence>MSFLFIFEQNLKMKRIIIATILMTMFSCSKSENSGNKDVLVSEPEPAPKVVTDPVAEGKSLVEGADCLGCHKLDEKMIGPSYKEVAKKYENTPENVEMLAEKIIKGSSGIWGDVPMPAHNGLSIENAKFMAQYILSSK</sequence>
<comment type="PTM">
    <text evidence="6">Binds 1 heme c group covalently per subunit.</text>
</comment>
<dbReference type="GO" id="GO:0005506">
    <property type="term" value="F:iron ion binding"/>
    <property type="evidence" value="ECO:0007669"/>
    <property type="project" value="InterPro"/>
</dbReference>
<feature type="binding site" description="covalent" evidence="6">
    <location>
        <position position="71"/>
    </location>
    <ligand>
        <name>heme c</name>
        <dbReference type="ChEBI" id="CHEBI:61717"/>
    </ligand>
</feature>
<organism evidence="8 9">
    <name type="scientific">Epilithonimonas hominis</name>
    <dbReference type="NCBI Taxonomy" id="420404"/>
    <lineage>
        <taxon>Bacteria</taxon>
        <taxon>Pseudomonadati</taxon>
        <taxon>Bacteroidota</taxon>
        <taxon>Flavobacteriia</taxon>
        <taxon>Flavobacteriales</taxon>
        <taxon>Weeksellaceae</taxon>
        <taxon>Chryseobacterium group</taxon>
        <taxon>Epilithonimonas</taxon>
    </lineage>
</organism>
<evidence type="ECO:0000256" key="6">
    <source>
        <dbReference type="PIRSR" id="PIRSR602324-1"/>
    </source>
</evidence>
<dbReference type="InterPro" id="IPR009056">
    <property type="entry name" value="Cyt_c-like_dom"/>
</dbReference>
<keyword evidence="1" id="KW-0813">Transport</keyword>
<dbReference type="SUPFAM" id="SSF46626">
    <property type="entry name" value="Cytochrome c"/>
    <property type="match status" value="1"/>
</dbReference>
<evidence type="ECO:0000256" key="3">
    <source>
        <dbReference type="ARBA" id="ARBA00022723"/>
    </source>
</evidence>
<dbReference type="PROSITE" id="PS51007">
    <property type="entry name" value="CYTC"/>
    <property type="match status" value="1"/>
</dbReference>
<gene>
    <name evidence="8" type="ORF">SAMN05421793_11127</name>
</gene>
<dbReference type="PRINTS" id="PR00606">
    <property type="entry name" value="CYTCHROMECID"/>
</dbReference>
<keyword evidence="5 6" id="KW-0408">Iron</keyword>
<dbReference type="Gene3D" id="1.10.760.10">
    <property type="entry name" value="Cytochrome c-like domain"/>
    <property type="match status" value="1"/>
</dbReference>
<keyword evidence="9" id="KW-1185">Reference proteome</keyword>
<name>A0A1H6J3F0_9FLAO</name>
<keyword evidence="4" id="KW-0249">Electron transport</keyword>
<dbReference type="InterPro" id="IPR036909">
    <property type="entry name" value="Cyt_c-like_dom_sf"/>
</dbReference>
<feature type="domain" description="Cytochrome c" evidence="7">
    <location>
        <begin position="53"/>
        <end position="138"/>
    </location>
</feature>
<evidence type="ECO:0000256" key="1">
    <source>
        <dbReference type="ARBA" id="ARBA00022448"/>
    </source>
</evidence>
<evidence type="ECO:0000256" key="2">
    <source>
        <dbReference type="ARBA" id="ARBA00022617"/>
    </source>
</evidence>
<evidence type="ECO:0000313" key="9">
    <source>
        <dbReference type="Proteomes" id="UP000198555"/>
    </source>
</evidence>
<keyword evidence="2 6" id="KW-0349">Heme</keyword>
<dbReference type="AlphaFoldDB" id="A0A1H6J3F0"/>
<evidence type="ECO:0000256" key="4">
    <source>
        <dbReference type="ARBA" id="ARBA00022982"/>
    </source>
</evidence>
<dbReference type="STRING" id="420404.SAMN05421793_11127"/>
<dbReference type="EMBL" id="FNWX01000011">
    <property type="protein sequence ID" value="SEH55165.1"/>
    <property type="molecule type" value="Genomic_DNA"/>
</dbReference>
<evidence type="ECO:0000256" key="5">
    <source>
        <dbReference type="ARBA" id="ARBA00023004"/>
    </source>
</evidence>
<keyword evidence="3 6" id="KW-0479">Metal-binding</keyword>
<reference evidence="9" key="1">
    <citation type="submission" date="2016-10" db="EMBL/GenBank/DDBJ databases">
        <authorList>
            <person name="Varghese N."/>
            <person name="Submissions S."/>
        </authorList>
    </citation>
    <scope>NUCLEOTIDE SEQUENCE [LARGE SCALE GENOMIC DNA]</scope>
    <source>
        <strain evidence="9">DSM 19326</strain>
    </source>
</reference>
<evidence type="ECO:0000259" key="7">
    <source>
        <dbReference type="PROSITE" id="PS51007"/>
    </source>
</evidence>
<proteinExistence type="predicted"/>